<feature type="disulfide bond" evidence="14">
    <location>
        <begin position="495"/>
        <end position="504"/>
    </location>
</feature>
<dbReference type="GO" id="GO:0007160">
    <property type="term" value="P:cell-matrix adhesion"/>
    <property type="evidence" value="ECO:0007669"/>
    <property type="project" value="TreeGrafter"/>
</dbReference>
<feature type="disulfide bond" evidence="14">
    <location>
        <begin position="27"/>
        <end position="37"/>
    </location>
</feature>
<dbReference type="InterPro" id="IPR012896">
    <property type="entry name" value="Integrin_bsu_tail"/>
</dbReference>
<feature type="disulfide bond" evidence="14">
    <location>
        <begin position="490"/>
        <end position="520"/>
    </location>
</feature>
<feature type="transmembrane region" description="Helical" evidence="16">
    <location>
        <begin position="675"/>
        <end position="697"/>
    </location>
</feature>
<evidence type="ECO:0000256" key="11">
    <source>
        <dbReference type="ARBA" id="ARBA00023136"/>
    </source>
</evidence>
<dbReference type="PRINTS" id="PR01186">
    <property type="entry name" value="INTEGRINB"/>
</dbReference>
<dbReference type="PIRSF" id="PIRSF002512">
    <property type="entry name" value="Integrin_B"/>
    <property type="match status" value="1"/>
</dbReference>
<evidence type="ECO:0000256" key="12">
    <source>
        <dbReference type="ARBA" id="ARBA00023157"/>
    </source>
</evidence>
<feature type="disulfide bond" evidence="14">
    <location>
        <begin position="533"/>
        <end position="542"/>
    </location>
</feature>
<evidence type="ECO:0000256" key="3">
    <source>
        <dbReference type="ARBA" id="ARBA00022475"/>
    </source>
</evidence>
<evidence type="ECO:0000256" key="4">
    <source>
        <dbReference type="ARBA" id="ARBA00022536"/>
    </source>
</evidence>
<dbReference type="Gene3D" id="2.60.40.1510">
    <property type="entry name" value="ntegrin, alpha v. Chain A, domain 3"/>
    <property type="match status" value="1"/>
</dbReference>
<keyword evidence="20" id="KW-1185">Reference proteome</keyword>
<dbReference type="PROSITE" id="PS00243">
    <property type="entry name" value="I_EGF_1"/>
    <property type="match status" value="2"/>
</dbReference>
<keyword evidence="11 16" id="KW-0472">Membrane</keyword>
<dbReference type="Gene3D" id="3.40.50.410">
    <property type="entry name" value="von Willebrand factor, type A domain"/>
    <property type="match status" value="1"/>
</dbReference>
<dbReference type="GO" id="GO:0098609">
    <property type="term" value="P:cell-cell adhesion"/>
    <property type="evidence" value="ECO:0007669"/>
    <property type="project" value="TreeGrafter"/>
</dbReference>
<feature type="disulfide bond" evidence="14">
    <location>
        <begin position="506"/>
        <end position="511"/>
    </location>
</feature>
<evidence type="ECO:0000256" key="10">
    <source>
        <dbReference type="ARBA" id="ARBA00023037"/>
    </source>
</evidence>
<comment type="subcellular location">
    <subcellularLocation>
        <location evidence="1 15">Cell membrane</location>
        <topology evidence="1 15">Single-pass type I membrane protein</topology>
    </subcellularLocation>
</comment>
<dbReference type="Gene3D" id="1.20.5.100">
    <property type="entry name" value="Cytochrome c1, transmembrane anchor, C-terminal"/>
    <property type="match status" value="1"/>
</dbReference>
<name>A0AAV1JN95_9NEOP</name>
<evidence type="ECO:0000256" key="8">
    <source>
        <dbReference type="ARBA" id="ARBA00022889"/>
    </source>
</evidence>
<evidence type="ECO:0000256" key="1">
    <source>
        <dbReference type="ARBA" id="ARBA00004251"/>
    </source>
</evidence>
<feature type="disulfide bond" evidence="14">
    <location>
        <begin position="227"/>
        <end position="268"/>
    </location>
</feature>
<dbReference type="InterPro" id="IPR057243">
    <property type="entry name" value="Integrin_I-EGF_CS"/>
</dbReference>
<keyword evidence="5 15" id="KW-0812">Transmembrane</keyword>
<dbReference type="FunFam" id="2.10.25.10:FF:000036">
    <property type="entry name" value="Integrin beta"/>
    <property type="match status" value="1"/>
</dbReference>
<dbReference type="SMART" id="SM01242">
    <property type="entry name" value="Integrin_B_tail"/>
    <property type="match status" value="1"/>
</dbReference>
<dbReference type="InterPro" id="IPR001368">
    <property type="entry name" value="TNFR/NGFR_Cys_rich_reg"/>
</dbReference>
<organism evidence="19 20">
    <name type="scientific">Leptosia nina</name>
    <dbReference type="NCBI Taxonomy" id="320188"/>
    <lineage>
        <taxon>Eukaryota</taxon>
        <taxon>Metazoa</taxon>
        <taxon>Ecdysozoa</taxon>
        <taxon>Arthropoda</taxon>
        <taxon>Hexapoda</taxon>
        <taxon>Insecta</taxon>
        <taxon>Pterygota</taxon>
        <taxon>Neoptera</taxon>
        <taxon>Endopterygota</taxon>
        <taxon>Lepidoptera</taxon>
        <taxon>Glossata</taxon>
        <taxon>Ditrysia</taxon>
        <taxon>Papilionoidea</taxon>
        <taxon>Pieridae</taxon>
        <taxon>Pierinae</taxon>
        <taxon>Leptosia</taxon>
    </lineage>
</organism>
<dbReference type="PROSITE" id="PS00652">
    <property type="entry name" value="TNFR_NGFR_1"/>
    <property type="match status" value="1"/>
</dbReference>
<dbReference type="SUPFAM" id="SSF53300">
    <property type="entry name" value="vWA-like"/>
    <property type="match status" value="1"/>
</dbReference>
<feature type="chain" id="PRO_5043718329" description="Integrin beta" evidence="17">
    <location>
        <begin position="17"/>
        <end position="746"/>
    </location>
</feature>
<keyword evidence="10 15" id="KW-0401">Integrin</keyword>
<dbReference type="InterPro" id="IPR014836">
    <property type="entry name" value="Integrin_bsu_cyt_dom"/>
</dbReference>
<dbReference type="InterPro" id="IPR002035">
    <property type="entry name" value="VWF_A"/>
</dbReference>
<dbReference type="PANTHER" id="PTHR10082">
    <property type="entry name" value="INTEGRIN BETA SUBUNIT"/>
    <property type="match status" value="1"/>
</dbReference>
<dbReference type="GO" id="GO:0033627">
    <property type="term" value="P:cell adhesion mediated by integrin"/>
    <property type="evidence" value="ECO:0007669"/>
    <property type="project" value="TreeGrafter"/>
</dbReference>
<proteinExistence type="inferred from homology"/>
<accession>A0AAV1JN95</accession>
<feature type="disulfide bond" evidence="14">
    <location>
        <begin position="600"/>
        <end position="609"/>
    </location>
</feature>
<dbReference type="GO" id="GO:0016477">
    <property type="term" value="P:cell migration"/>
    <property type="evidence" value="ECO:0007669"/>
    <property type="project" value="TreeGrafter"/>
</dbReference>
<evidence type="ECO:0000256" key="13">
    <source>
        <dbReference type="ARBA" id="ARBA00023180"/>
    </source>
</evidence>
<evidence type="ECO:0000256" key="17">
    <source>
        <dbReference type="SAM" id="SignalP"/>
    </source>
</evidence>
<feature type="disulfide bond" evidence="14">
    <location>
        <begin position="528"/>
        <end position="558"/>
    </location>
</feature>
<dbReference type="Pfam" id="PF23105">
    <property type="entry name" value="EGF_integrin"/>
    <property type="match status" value="1"/>
</dbReference>
<dbReference type="Pfam" id="PF00362">
    <property type="entry name" value="Integrin_beta"/>
    <property type="match status" value="1"/>
</dbReference>
<keyword evidence="3" id="KW-1003">Cell membrane</keyword>
<dbReference type="GO" id="GO:0008305">
    <property type="term" value="C:integrin complex"/>
    <property type="evidence" value="ECO:0007669"/>
    <property type="project" value="TreeGrafter"/>
</dbReference>
<evidence type="ECO:0000256" key="14">
    <source>
        <dbReference type="PIRSR" id="PIRSR002512-1"/>
    </source>
</evidence>
<keyword evidence="12 14" id="KW-1015">Disulfide bond</keyword>
<evidence type="ECO:0000256" key="2">
    <source>
        <dbReference type="ARBA" id="ARBA00007449"/>
    </source>
</evidence>
<keyword evidence="9 16" id="KW-1133">Transmembrane helix</keyword>
<dbReference type="PANTHER" id="PTHR10082:SF60">
    <property type="entry name" value="INTEGRIN BETA-PS"/>
    <property type="match status" value="1"/>
</dbReference>
<dbReference type="Gene3D" id="2.10.25.10">
    <property type="entry name" value="Laminin"/>
    <property type="match status" value="2"/>
</dbReference>
<feature type="disulfide bond" evidence="14">
    <location>
        <begin position="488"/>
        <end position="493"/>
    </location>
</feature>
<dbReference type="InterPro" id="IPR002369">
    <property type="entry name" value="Integrin_bsu_VWA"/>
</dbReference>
<feature type="disulfide bond" evidence="14">
    <location>
        <begin position="40"/>
        <end position="50"/>
    </location>
</feature>
<feature type="disulfide bond" evidence="14">
    <location>
        <begin position="30"/>
        <end position="63"/>
    </location>
</feature>
<dbReference type="Pfam" id="PF08725">
    <property type="entry name" value="Integrin_b_cyt"/>
    <property type="match status" value="1"/>
</dbReference>
<evidence type="ECO:0000313" key="20">
    <source>
        <dbReference type="Proteomes" id="UP001497472"/>
    </source>
</evidence>
<reference evidence="19 20" key="1">
    <citation type="submission" date="2023-11" db="EMBL/GenBank/DDBJ databases">
        <authorList>
            <person name="Okamura Y."/>
        </authorList>
    </citation>
    <scope>NUCLEOTIDE SEQUENCE [LARGE SCALE GENOMIC DNA]</scope>
</reference>
<dbReference type="SMART" id="SM01241">
    <property type="entry name" value="Integrin_b_cyt"/>
    <property type="match status" value="1"/>
</dbReference>
<evidence type="ECO:0000256" key="15">
    <source>
        <dbReference type="RuleBase" id="RU000633"/>
    </source>
</evidence>
<keyword evidence="13" id="KW-0325">Glycoprotein</keyword>
<dbReference type="InterPro" id="IPR015812">
    <property type="entry name" value="Integrin_bsu"/>
</dbReference>
<keyword evidence="8 15" id="KW-0130">Cell adhesion</keyword>
<dbReference type="SMART" id="SM00187">
    <property type="entry name" value="INB"/>
    <property type="match status" value="1"/>
</dbReference>
<feature type="disulfide bond" evidence="14">
    <location>
        <begin position="444"/>
        <end position="482"/>
    </location>
</feature>
<dbReference type="GO" id="GO:0007229">
    <property type="term" value="P:integrin-mediated signaling pathway"/>
    <property type="evidence" value="ECO:0007669"/>
    <property type="project" value="UniProtKB-KW"/>
</dbReference>
<dbReference type="GO" id="GO:0005178">
    <property type="term" value="F:integrin binding"/>
    <property type="evidence" value="ECO:0007669"/>
    <property type="project" value="TreeGrafter"/>
</dbReference>
<evidence type="ECO:0000256" key="9">
    <source>
        <dbReference type="ARBA" id="ARBA00022989"/>
    </source>
</evidence>
<comment type="caution">
    <text evidence="19">The sequence shown here is derived from an EMBL/GenBank/DDBJ whole genome shotgun (WGS) entry which is preliminary data.</text>
</comment>
<evidence type="ECO:0000256" key="7">
    <source>
        <dbReference type="ARBA" id="ARBA00022737"/>
    </source>
</evidence>
<evidence type="ECO:0000313" key="19">
    <source>
        <dbReference type="EMBL" id="CAK1549666.1"/>
    </source>
</evidence>
<gene>
    <name evidence="19" type="ORF">LNINA_LOCUS8948</name>
</gene>
<keyword evidence="7" id="KW-0677">Repeat</keyword>
<dbReference type="GO" id="GO:0005925">
    <property type="term" value="C:focal adhesion"/>
    <property type="evidence" value="ECO:0007669"/>
    <property type="project" value="TreeGrafter"/>
</dbReference>
<dbReference type="Proteomes" id="UP001497472">
    <property type="component" value="Unassembled WGS sequence"/>
</dbReference>
<dbReference type="InterPro" id="IPR057073">
    <property type="entry name" value="EGF_integrin_2"/>
</dbReference>
<sequence>MSVLYMFVIFSCAASANVKSCEKQMTCEDCIREPSDCIWCALDSYNATRCMSSLDLDSESDWCAGDRIQPKSDIDVGENQNFSSDTGNVIQIRPQSLKLKLRPGETVYFQFSYKNAKDYPVDLYFLMDASKSMEPIKEKTSNQSENIYRTMKNMTKNVLLGMGTFVDKNTLPYANIINNTLAYSYKNRLRLTESFQDFKEIVKNTESGLNYDTQEGTLDALAQVMVCNNTVGWRKESRKIIIVLTDSSFHAAGDGKYGGIMRPFDGRCYSEDGIYTKELDLDYPSVSLINKLATEEEMTVIFAVDTDHVNDYRALTAAVTGSRYTNYEKKDMVTILSSIYQEITSNLKLRINMKSEYREYFEISFNPDCLSKNDRDCKVKPGEEKEMNGTIKLLKYFSGEHKSIDVIIEGIKEKLTLDIEIIESCNCRSEADSKFCSSRGTKRCGICECNKGSLGDTCQCRGNNINDVSNKTCIPPNSDKVCNGYGECVCGSCMCKERYKGQYCECNEDSCPRGANGHICSSLGECDCGTCRCEQGWSSSDCSCPTSESLCSDGDIICNNRGTCDCGNCTCQLIAAWDARDEQNAHCMILPCASCHSSQCHILETCALCHLNEEECNCDHVNGTTVATINDTTWMECPNLRADVGCYTKFVYRYSETRYGIDLIVQSDLDCAESYYTLGGVIVGVLILLGLLILLAWKCVTDYRDKKEYELFKKELSQSDKSLENPLYESASRTFHNPAFRKRSIY</sequence>
<feature type="disulfide bond" evidence="14">
    <location>
        <begin position="606"/>
        <end position="671"/>
    </location>
</feature>
<dbReference type="GO" id="GO:0009986">
    <property type="term" value="C:cell surface"/>
    <property type="evidence" value="ECO:0007669"/>
    <property type="project" value="TreeGrafter"/>
</dbReference>
<evidence type="ECO:0000256" key="16">
    <source>
        <dbReference type="SAM" id="Phobius"/>
    </source>
</evidence>
<comment type="similarity">
    <text evidence="2 15">Belongs to the integrin beta chain family.</text>
</comment>
<evidence type="ECO:0000256" key="5">
    <source>
        <dbReference type="ARBA" id="ARBA00022692"/>
    </source>
</evidence>
<feature type="disulfide bond" evidence="14">
    <location>
        <begin position="526"/>
        <end position="531"/>
    </location>
</feature>
<protein>
    <recommendedName>
        <fullName evidence="15">Integrin beta</fullName>
    </recommendedName>
</protein>
<dbReference type="InterPro" id="IPR036465">
    <property type="entry name" value="vWFA_dom_sf"/>
</dbReference>
<dbReference type="EMBL" id="CAVLEF010000040">
    <property type="protein sequence ID" value="CAK1549666.1"/>
    <property type="molecule type" value="Genomic_DNA"/>
</dbReference>
<feature type="disulfide bond" evidence="14">
    <location>
        <begin position="564"/>
        <end position="569"/>
    </location>
</feature>
<evidence type="ECO:0000259" key="18">
    <source>
        <dbReference type="PROSITE" id="PS50234"/>
    </source>
</evidence>
<feature type="disulfide bond" evidence="14">
    <location>
        <begin position="566"/>
        <end position="618"/>
    </location>
</feature>
<feature type="domain" description="VWFA" evidence="18">
    <location>
        <begin position="122"/>
        <end position="343"/>
    </location>
</feature>
<feature type="signal peptide" evidence="17">
    <location>
        <begin position="1"/>
        <end position="16"/>
    </location>
</feature>
<feature type="disulfide bond" evidence="14">
    <location>
        <begin position="449"/>
        <end position="458"/>
    </location>
</feature>
<keyword evidence="4" id="KW-0245">EGF-like domain</keyword>
<feature type="disulfide bond" evidence="14">
    <location>
        <begin position="571"/>
        <end position="587"/>
    </location>
</feature>
<evidence type="ECO:0000256" key="6">
    <source>
        <dbReference type="ARBA" id="ARBA00022729"/>
    </source>
</evidence>
<dbReference type="AlphaFoldDB" id="A0AAV1JN95"/>
<keyword evidence="6 17" id="KW-0732">Signal</keyword>
<dbReference type="PROSITE" id="PS50234">
    <property type="entry name" value="VWFA"/>
    <property type="match status" value="1"/>
</dbReference>